<evidence type="ECO:0000256" key="1">
    <source>
        <dbReference type="SAM" id="MobiDB-lite"/>
    </source>
</evidence>
<keyword evidence="3" id="KW-1185">Reference proteome</keyword>
<evidence type="ECO:0000313" key="3">
    <source>
        <dbReference type="Proteomes" id="UP000199092"/>
    </source>
</evidence>
<gene>
    <name evidence="2" type="ORF">SAMN04488543_0909</name>
</gene>
<sequence>MKIVKIRTLLVAAIAGGTGYVLGTKAGQTRYAELKVQADKLRAQADRLARSPQVRETVANVADKVRESAEKLPDPIADAVNKVADSATEATSASDGPTSPSPTTVAPATAAPDPDALEGDDPVSGIGGPPRPVV</sequence>
<accession>A0A1H1NP45</accession>
<proteinExistence type="predicted"/>
<dbReference type="Proteomes" id="UP000199092">
    <property type="component" value="Chromosome I"/>
</dbReference>
<feature type="region of interest" description="Disordered" evidence="1">
    <location>
        <begin position="66"/>
        <end position="134"/>
    </location>
</feature>
<dbReference type="EMBL" id="LT629749">
    <property type="protein sequence ID" value="SDS00752.1"/>
    <property type="molecule type" value="Genomic_DNA"/>
</dbReference>
<protein>
    <recommendedName>
        <fullName evidence="4">YtxH-like protein</fullName>
    </recommendedName>
</protein>
<dbReference type="AlphaFoldDB" id="A0A1H1NP45"/>
<name>A0A1H1NP45_9ACTN</name>
<reference evidence="2 3" key="1">
    <citation type="submission" date="2016-10" db="EMBL/GenBank/DDBJ databases">
        <authorList>
            <person name="de Groot N.N."/>
        </authorList>
    </citation>
    <scope>NUCLEOTIDE SEQUENCE [LARGE SCALE GENOMIC DNA]</scope>
    <source>
        <strain evidence="2 3">DSM 21741</strain>
    </source>
</reference>
<evidence type="ECO:0008006" key="4">
    <source>
        <dbReference type="Google" id="ProtNLM"/>
    </source>
</evidence>
<dbReference type="RefSeq" id="WP_091410564.1">
    <property type="nucleotide sequence ID" value="NZ_LT629749.1"/>
</dbReference>
<dbReference type="STRING" id="546871.SAMN04488543_0909"/>
<dbReference type="OrthoDB" id="5125216at2"/>
<feature type="compositionally biased region" description="Low complexity" evidence="1">
    <location>
        <begin position="84"/>
        <end position="114"/>
    </location>
</feature>
<evidence type="ECO:0000313" key="2">
    <source>
        <dbReference type="EMBL" id="SDS00752.1"/>
    </source>
</evidence>
<organism evidence="2 3">
    <name type="scientific">Friedmanniella luteola</name>
    <dbReference type="NCBI Taxonomy" id="546871"/>
    <lineage>
        <taxon>Bacteria</taxon>
        <taxon>Bacillati</taxon>
        <taxon>Actinomycetota</taxon>
        <taxon>Actinomycetes</taxon>
        <taxon>Propionibacteriales</taxon>
        <taxon>Nocardioidaceae</taxon>
        <taxon>Friedmanniella</taxon>
    </lineage>
</organism>